<reference evidence="1 2" key="1">
    <citation type="journal article" date="2010" name="Nat. Commun.">
        <title>The complete sequence of the smallest known nuclear genome from the microsporidian Encephalitozoon intestinalis.</title>
        <authorList>
            <person name="Corradi N."/>
            <person name="Pombert J.-F."/>
            <person name="Farinelli L."/>
            <person name="Didier E.S."/>
            <person name="Keeling P.J."/>
        </authorList>
    </citation>
    <scope>NUCLEOTIDE SEQUENCE [LARGE SCALE GENOMIC DNA]</scope>
    <source>
        <strain evidence="1 2">ATCC 50506</strain>
    </source>
</reference>
<gene>
    <name evidence="1" type="ORF">Eint_051530</name>
</gene>
<dbReference type="RefSeq" id="XP_003072960.1">
    <property type="nucleotide sequence ID" value="XM_003072914.1"/>
</dbReference>
<dbReference type="HOGENOM" id="CLU_1214747_0_0_1"/>
<organism evidence="1 2">
    <name type="scientific">Encephalitozoon intestinalis (strain ATCC 50506)</name>
    <name type="common">Microsporidian parasite</name>
    <name type="synonym">Septata intestinalis</name>
    <dbReference type="NCBI Taxonomy" id="876142"/>
    <lineage>
        <taxon>Eukaryota</taxon>
        <taxon>Fungi</taxon>
        <taxon>Fungi incertae sedis</taxon>
        <taxon>Microsporidia</taxon>
        <taxon>Unikaryonidae</taxon>
        <taxon>Encephalitozoon</taxon>
    </lineage>
</organism>
<reference evidence="1 2" key="2">
    <citation type="journal article" date="2012" name="Proc. Natl. Acad. Sci. U.S.A.">
        <title>Gain and loss of multiple functionally related, horizontally transferred genes in the reduced genomes of two microsporidian parasites.</title>
        <authorList>
            <person name="Pombert J.-F."/>
            <person name="Selman M."/>
            <person name="Burki F."/>
            <person name="Bardell F.T."/>
            <person name="Farinelli L."/>
            <person name="Solter L.F."/>
            <person name="Whitman D.W."/>
            <person name="Weiss L.M."/>
            <person name="Corradi N."/>
            <person name="Keeling P.J."/>
        </authorList>
    </citation>
    <scope>NUCLEOTIDE SEQUENCE [LARGE SCALE GENOMIC DNA]</scope>
    <source>
        <strain evidence="1 2">ATCC 50506</strain>
    </source>
</reference>
<dbReference type="Proteomes" id="UP000002313">
    <property type="component" value="Chromosome V"/>
</dbReference>
<evidence type="ECO:0000313" key="2">
    <source>
        <dbReference type="Proteomes" id="UP000002313"/>
    </source>
</evidence>
<dbReference type="VEuPathDB" id="MicrosporidiaDB:Eint_051530"/>
<sequence length="228" mass="25594">MGIGEKTLLLVSGSREMSVLTGTSQAQVLSPDKGYTVKKVSSSNTFIVKRGNRYTEIKHVLELVENPLDLEKIHDSIPSSSIWNLLPPVDVQGCFYLGDSQIELVEKELKLLKLSGGYAKINYKDMADVACYISSVKECSDFGIKMDIYPEIVKEWALRNFTGDPAEVALHCLLACDEGGNMEIFLKSWEEMHLDEVNIGDLTQRVNSTFIPQKKKERLQQYLNKLTG</sequence>
<protein>
    <submittedName>
        <fullName evidence="1">Uncharacterized protein</fullName>
    </submittedName>
</protein>
<proteinExistence type="predicted"/>
<dbReference type="EMBL" id="CP001946">
    <property type="protein sequence ID" value="ADM11600.1"/>
    <property type="molecule type" value="Genomic_DNA"/>
</dbReference>
<evidence type="ECO:0000313" key="1">
    <source>
        <dbReference type="EMBL" id="ADM11600.1"/>
    </source>
</evidence>
<accession>E0S714</accession>
<dbReference type="OrthoDB" id="2191354at2759"/>
<keyword evidence="2" id="KW-1185">Reference proteome</keyword>
<dbReference type="GeneID" id="9699281"/>
<dbReference type="AlphaFoldDB" id="E0S714"/>
<name>E0S714_ENCIT</name>
<dbReference type="KEGG" id="ein:Eint_051530"/>